<proteinExistence type="predicted"/>
<dbReference type="EMBL" id="CAJVQC010134291">
    <property type="protein sequence ID" value="CAG8842462.1"/>
    <property type="molecule type" value="Genomic_DNA"/>
</dbReference>
<gene>
    <name evidence="1" type="ORF">RPERSI_LOCUS32330</name>
</gene>
<feature type="non-terminal residue" evidence="1">
    <location>
        <position position="1"/>
    </location>
</feature>
<protein>
    <submittedName>
        <fullName evidence="1">28731_t:CDS:1</fullName>
    </submittedName>
</protein>
<accession>A0ACA9SKE1</accession>
<dbReference type="Proteomes" id="UP000789920">
    <property type="component" value="Unassembled WGS sequence"/>
</dbReference>
<organism evidence="1 2">
    <name type="scientific">Racocetra persica</name>
    <dbReference type="NCBI Taxonomy" id="160502"/>
    <lineage>
        <taxon>Eukaryota</taxon>
        <taxon>Fungi</taxon>
        <taxon>Fungi incertae sedis</taxon>
        <taxon>Mucoromycota</taxon>
        <taxon>Glomeromycotina</taxon>
        <taxon>Glomeromycetes</taxon>
        <taxon>Diversisporales</taxon>
        <taxon>Gigasporaceae</taxon>
        <taxon>Racocetra</taxon>
    </lineage>
</organism>
<comment type="caution">
    <text evidence="1">The sequence shown here is derived from an EMBL/GenBank/DDBJ whole genome shotgun (WGS) entry which is preliminary data.</text>
</comment>
<name>A0ACA9SKE1_9GLOM</name>
<sequence length="47" mass="5299">KNFKNMSCEEIVMDNSEKFNSLSNVDDELDNSNIELLVSTSTQTSNL</sequence>
<evidence type="ECO:0000313" key="1">
    <source>
        <dbReference type="EMBL" id="CAG8842462.1"/>
    </source>
</evidence>
<evidence type="ECO:0000313" key="2">
    <source>
        <dbReference type="Proteomes" id="UP000789920"/>
    </source>
</evidence>
<keyword evidence="2" id="KW-1185">Reference proteome</keyword>
<reference evidence="1" key="1">
    <citation type="submission" date="2021-06" db="EMBL/GenBank/DDBJ databases">
        <authorList>
            <person name="Kallberg Y."/>
            <person name="Tangrot J."/>
            <person name="Rosling A."/>
        </authorList>
    </citation>
    <scope>NUCLEOTIDE SEQUENCE</scope>
    <source>
        <strain evidence="1">MA461A</strain>
    </source>
</reference>
<feature type="non-terminal residue" evidence="1">
    <location>
        <position position="47"/>
    </location>
</feature>